<dbReference type="InterPro" id="IPR038740">
    <property type="entry name" value="BioF2-like_GNAT_dom"/>
</dbReference>
<sequence>MPGNYSAHVISPQAASPAPTPQAAVRGVGSLVCRFVPDAAIDDALVRAWQDLATRAAEPNPFAEAEVVAPALRHLGDGRRTGILAVGDGARLLAVLPVVWPVVAPLGPRGRLPLPLAQVPVQPYRPLGTPLVDADEPVAALDALLRPPRSFPAPALLIRNFGEDGPVAAALDQALAARGQRALRTKTYERALLEREGGPTPNKNRKNRYNRLRRHRADLAEALGEVAVVDRSEDPAAIEDFLRLEDSGWKGRAGTALAAAGSHATWFREVTAAWRAQGRLEVLSLEVAGRSAAMICNVSVGTASFHLKSAYDESLSDHRPGSLLVLHCVETVAGGPFDWRDSCTVPDNTLFNQLWPSRRRLSTVVVPMRGRTGTVAVTGIEGARWVGRLPGRARAALAARDADDAGPTPALGVVEEALRHV</sequence>
<gene>
    <name evidence="3" type="ORF">SAMN06272739_2586</name>
</gene>
<evidence type="ECO:0000313" key="4">
    <source>
        <dbReference type="Proteomes" id="UP000219482"/>
    </source>
</evidence>
<dbReference type="EMBL" id="OCNK01000003">
    <property type="protein sequence ID" value="SOE00423.1"/>
    <property type="molecule type" value="Genomic_DNA"/>
</dbReference>
<dbReference type="Proteomes" id="UP000219482">
    <property type="component" value="Unassembled WGS sequence"/>
</dbReference>
<dbReference type="Pfam" id="PF13480">
    <property type="entry name" value="Acetyltransf_6"/>
    <property type="match status" value="1"/>
</dbReference>
<keyword evidence="4" id="KW-1185">Reference proteome</keyword>
<dbReference type="AlphaFoldDB" id="A0A286GY37"/>
<keyword evidence="3" id="KW-0808">Transferase</keyword>
<proteinExistence type="predicted"/>
<name>A0A286GY37_9ACTN</name>
<evidence type="ECO:0000256" key="1">
    <source>
        <dbReference type="SAM" id="MobiDB-lite"/>
    </source>
</evidence>
<dbReference type="GO" id="GO:0016740">
    <property type="term" value="F:transferase activity"/>
    <property type="evidence" value="ECO:0007669"/>
    <property type="project" value="UniProtKB-KW"/>
</dbReference>
<organism evidence="3 4">
    <name type="scientific">Blastococcus haudaquaticus</name>
    <dbReference type="NCBI Taxonomy" id="1938745"/>
    <lineage>
        <taxon>Bacteria</taxon>
        <taxon>Bacillati</taxon>
        <taxon>Actinomycetota</taxon>
        <taxon>Actinomycetes</taxon>
        <taxon>Geodermatophilales</taxon>
        <taxon>Geodermatophilaceae</taxon>
        <taxon>Blastococcus</taxon>
    </lineage>
</organism>
<reference evidence="4" key="1">
    <citation type="submission" date="2017-09" db="EMBL/GenBank/DDBJ databases">
        <authorList>
            <person name="Varghese N."/>
            <person name="Submissions S."/>
        </authorList>
    </citation>
    <scope>NUCLEOTIDE SEQUENCE [LARGE SCALE GENOMIC DNA]</scope>
    <source>
        <strain evidence="4">DSM 44270</strain>
    </source>
</reference>
<protein>
    <submittedName>
        <fullName evidence="3">Acetyltransferase (GNAT) domain-containing protein</fullName>
    </submittedName>
</protein>
<dbReference type="InterPro" id="IPR016181">
    <property type="entry name" value="Acyl_CoA_acyltransferase"/>
</dbReference>
<evidence type="ECO:0000259" key="2">
    <source>
        <dbReference type="Pfam" id="PF13480"/>
    </source>
</evidence>
<dbReference type="SUPFAM" id="SSF55729">
    <property type="entry name" value="Acyl-CoA N-acyltransferases (Nat)"/>
    <property type="match status" value="1"/>
</dbReference>
<feature type="domain" description="BioF2-like acetyltransferase" evidence="2">
    <location>
        <begin position="207"/>
        <end position="333"/>
    </location>
</feature>
<feature type="compositionally biased region" description="Low complexity" evidence="1">
    <location>
        <begin position="11"/>
        <end position="20"/>
    </location>
</feature>
<accession>A0A286GY37</accession>
<evidence type="ECO:0000313" key="3">
    <source>
        <dbReference type="EMBL" id="SOE00423.1"/>
    </source>
</evidence>
<feature type="region of interest" description="Disordered" evidence="1">
    <location>
        <begin position="1"/>
        <end position="20"/>
    </location>
</feature>